<name>A0ABN1IB26_9GAMM</name>
<keyword evidence="1" id="KW-0547">Nucleotide-binding</keyword>
<evidence type="ECO:0000313" key="5">
    <source>
        <dbReference type="Proteomes" id="UP001499915"/>
    </source>
</evidence>
<dbReference type="PROSITE" id="PS00455">
    <property type="entry name" value="AMP_BINDING"/>
    <property type="match status" value="1"/>
</dbReference>
<dbReference type="PANTHER" id="PTHR43272:SF33">
    <property type="entry name" value="AMP-BINDING DOMAIN-CONTAINING PROTEIN-RELATED"/>
    <property type="match status" value="1"/>
</dbReference>
<reference evidence="4 5" key="1">
    <citation type="journal article" date="2019" name="Int. J. Syst. Evol. Microbiol.">
        <title>The Global Catalogue of Microorganisms (GCM) 10K type strain sequencing project: providing services to taxonomists for standard genome sequencing and annotation.</title>
        <authorList>
            <consortium name="The Broad Institute Genomics Platform"/>
            <consortium name="The Broad Institute Genome Sequencing Center for Infectious Disease"/>
            <person name="Wu L."/>
            <person name="Ma J."/>
        </authorList>
    </citation>
    <scope>NUCLEOTIDE SEQUENCE [LARGE SCALE GENOMIC DNA]</scope>
    <source>
        <strain evidence="4 5">JCM 15134</strain>
    </source>
</reference>
<sequence>MGADVFSQLPSTRVAVETRADGAFIVKSETELETYDRCVGDWLEKWAEERPGQVFIAERHGSTWDEVSYAEFRTRTRAVAQGLIDLGLLNEEQRPLVILSGNSVDHALIKMAAMYIGLPVTPVSVAYSLMSRSHDRLQAIIKKLNPCAVFADDAELFRDSFDACTGINDVFIASRNIEDGSVIHSLKKMLELEVSEEVERRFAAIGPDTHAKYMLTSGSTGTPKVVVNTQRMMCSNQQMIAQYWPFVESQAPRVLDWLPWSHTFGTNHNFNLVLRNGGSLYIDSGKPLPGLIGETIRNLRHVKPNLFFNVPKGYEVLLEHMRDDEELCNTFFGNLNMLFYAGAALSRPVWNELRQLCEATGNDVFFTTEWGATETAPAITNVHWRLDQPGNIGVPFPGVEIKFVPNASKLEMRIKGPIVFSEYLNDPDITAEAFDEEGFYCIGDAGKLQDPDDASAGILFDGRVSEDFKLSTGTWVCVASIRANVHKFFGDLVTDVVLTGHDRDYLGLLVIPGPRMRKLAEDRDGRMTGSELMQEPHVRDELNTAMTLMAQVSKGSAQKVCRLLVLDTPAEIEKGEVTDKGNLNQRKMLETRQADVERLYAQKPDELVLSII</sequence>
<protein>
    <submittedName>
        <fullName evidence="4">Feruloyl-CoA synthase</fullName>
    </submittedName>
</protein>
<dbReference type="SUPFAM" id="SSF56801">
    <property type="entry name" value="Acetyl-CoA synthetase-like"/>
    <property type="match status" value="1"/>
</dbReference>
<dbReference type="PANTHER" id="PTHR43272">
    <property type="entry name" value="LONG-CHAIN-FATTY-ACID--COA LIGASE"/>
    <property type="match status" value="1"/>
</dbReference>
<dbReference type="InterPro" id="IPR000873">
    <property type="entry name" value="AMP-dep_synth/lig_dom"/>
</dbReference>
<dbReference type="Gene3D" id="3.40.50.12780">
    <property type="entry name" value="N-terminal domain of ligase-like"/>
    <property type="match status" value="1"/>
</dbReference>
<evidence type="ECO:0000256" key="2">
    <source>
        <dbReference type="ARBA" id="ARBA00022840"/>
    </source>
</evidence>
<gene>
    <name evidence="4" type="ORF">GCM10009104_35870</name>
</gene>
<keyword evidence="5" id="KW-1185">Reference proteome</keyword>
<evidence type="ECO:0000313" key="4">
    <source>
        <dbReference type="EMBL" id="GAA0703187.1"/>
    </source>
</evidence>
<organism evidence="4 5">
    <name type="scientific">Marinobacterium maritimum</name>
    <dbReference type="NCBI Taxonomy" id="500162"/>
    <lineage>
        <taxon>Bacteria</taxon>
        <taxon>Pseudomonadati</taxon>
        <taxon>Pseudomonadota</taxon>
        <taxon>Gammaproteobacteria</taxon>
        <taxon>Oceanospirillales</taxon>
        <taxon>Oceanospirillaceae</taxon>
        <taxon>Marinobacterium</taxon>
    </lineage>
</organism>
<dbReference type="Pfam" id="PF23562">
    <property type="entry name" value="AMP-binding_C_3"/>
    <property type="match status" value="1"/>
</dbReference>
<evidence type="ECO:0000256" key="1">
    <source>
        <dbReference type="ARBA" id="ARBA00022741"/>
    </source>
</evidence>
<dbReference type="RefSeq" id="WP_343809087.1">
    <property type="nucleotide sequence ID" value="NZ_BAAAET010000008.1"/>
</dbReference>
<dbReference type="Pfam" id="PF00501">
    <property type="entry name" value="AMP-binding"/>
    <property type="match status" value="1"/>
</dbReference>
<dbReference type="InterPro" id="IPR020845">
    <property type="entry name" value="AMP-binding_CS"/>
</dbReference>
<comment type="caution">
    <text evidence="4">The sequence shown here is derived from an EMBL/GenBank/DDBJ whole genome shotgun (WGS) entry which is preliminary data.</text>
</comment>
<dbReference type="EMBL" id="BAAAET010000008">
    <property type="protein sequence ID" value="GAA0703187.1"/>
    <property type="molecule type" value="Genomic_DNA"/>
</dbReference>
<keyword evidence="2" id="KW-0067">ATP-binding</keyword>
<feature type="domain" description="AMP-dependent synthetase/ligase" evidence="3">
    <location>
        <begin position="43"/>
        <end position="424"/>
    </location>
</feature>
<accession>A0ABN1IB26</accession>
<evidence type="ECO:0000259" key="3">
    <source>
        <dbReference type="Pfam" id="PF00501"/>
    </source>
</evidence>
<dbReference type="InterPro" id="IPR042099">
    <property type="entry name" value="ANL_N_sf"/>
</dbReference>
<dbReference type="Proteomes" id="UP001499915">
    <property type="component" value="Unassembled WGS sequence"/>
</dbReference>
<proteinExistence type="predicted"/>